<gene>
    <name evidence="1" type="primary">SOGA1_2</name>
    <name evidence="1" type="ORF">N1851_005065</name>
</gene>
<dbReference type="InterPro" id="IPR049885">
    <property type="entry name" value="MTCL1-3"/>
</dbReference>
<reference evidence="1" key="1">
    <citation type="journal article" date="2023" name="Front. Mar. Sci.">
        <title>A new Merluccius polli reference genome to investigate the effects of global change in West African waters.</title>
        <authorList>
            <person name="Mateo J.L."/>
            <person name="Blanco-Fernandez C."/>
            <person name="Garcia-Vazquez E."/>
            <person name="Machado-Schiaffino G."/>
        </authorList>
    </citation>
    <scope>NUCLEOTIDE SEQUENCE</scope>
    <source>
        <strain evidence="1">C29</strain>
        <tissue evidence="1">Fin</tissue>
    </source>
</reference>
<dbReference type="Proteomes" id="UP001174136">
    <property type="component" value="Unassembled WGS sequence"/>
</dbReference>
<keyword evidence="2" id="KW-1185">Reference proteome</keyword>
<sequence>MMYGKDSMFEWYVSAGPIGSTPRLTDGGPSRDRSLWSLQQRPLGGGGSAWARSTTTRDSPVLSGLNDGLSSLFSVVEHSGSMESLWRGEAAGQGCLAAPLQQMAL</sequence>
<dbReference type="PANTHER" id="PTHR15742">
    <property type="entry name" value="GIRDIN"/>
    <property type="match status" value="1"/>
</dbReference>
<proteinExistence type="predicted"/>
<name>A0AA47N6E7_MERPO</name>
<comment type="caution">
    <text evidence="1">The sequence shown here is derived from an EMBL/GenBank/DDBJ whole genome shotgun (WGS) entry which is preliminary data.</text>
</comment>
<dbReference type="AlphaFoldDB" id="A0AA47N6E7"/>
<dbReference type="EMBL" id="JAOPHQ010000858">
    <property type="protein sequence ID" value="KAK0153237.1"/>
    <property type="molecule type" value="Genomic_DNA"/>
</dbReference>
<dbReference type="PANTHER" id="PTHR15742:SF1">
    <property type="entry name" value="PROTEIN SOGA1"/>
    <property type="match status" value="1"/>
</dbReference>
<evidence type="ECO:0000313" key="1">
    <source>
        <dbReference type="EMBL" id="KAK0153237.1"/>
    </source>
</evidence>
<organism evidence="1 2">
    <name type="scientific">Merluccius polli</name>
    <name type="common">Benguela hake</name>
    <name type="synonym">Merluccius cadenati</name>
    <dbReference type="NCBI Taxonomy" id="89951"/>
    <lineage>
        <taxon>Eukaryota</taxon>
        <taxon>Metazoa</taxon>
        <taxon>Chordata</taxon>
        <taxon>Craniata</taxon>
        <taxon>Vertebrata</taxon>
        <taxon>Euteleostomi</taxon>
        <taxon>Actinopterygii</taxon>
        <taxon>Neopterygii</taxon>
        <taxon>Teleostei</taxon>
        <taxon>Neoteleostei</taxon>
        <taxon>Acanthomorphata</taxon>
        <taxon>Zeiogadaria</taxon>
        <taxon>Gadariae</taxon>
        <taxon>Gadiformes</taxon>
        <taxon>Gadoidei</taxon>
        <taxon>Merlucciidae</taxon>
        <taxon>Merluccius</taxon>
    </lineage>
</organism>
<protein>
    <submittedName>
        <fullName evidence="1">Protein SOGA1</fullName>
    </submittedName>
</protein>
<evidence type="ECO:0000313" key="2">
    <source>
        <dbReference type="Proteomes" id="UP001174136"/>
    </source>
</evidence>
<accession>A0AA47N6E7</accession>